<organism evidence="2 3">
    <name type="scientific">Candidatus Sulfuritelmatomonas gaucii</name>
    <dbReference type="NCBI Taxonomy" id="2043161"/>
    <lineage>
        <taxon>Bacteria</taxon>
        <taxon>Pseudomonadati</taxon>
        <taxon>Acidobacteriota</taxon>
        <taxon>Terriglobia</taxon>
        <taxon>Terriglobales</taxon>
        <taxon>Acidobacteriaceae</taxon>
        <taxon>Candidatus Sulfuritelmatomonas</taxon>
    </lineage>
</organism>
<evidence type="ECO:0000256" key="1">
    <source>
        <dbReference type="SAM" id="SignalP"/>
    </source>
</evidence>
<evidence type="ECO:0000313" key="3">
    <source>
        <dbReference type="Proteomes" id="UP000239735"/>
    </source>
</evidence>
<name>A0A2N9M034_9BACT</name>
<gene>
    <name evidence="2" type="ORF">SBA5_70007</name>
</gene>
<protein>
    <submittedName>
        <fullName evidence="2">Uncharacterized protein</fullName>
    </submittedName>
</protein>
<feature type="signal peptide" evidence="1">
    <location>
        <begin position="1"/>
        <end position="34"/>
    </location>
</feature>
<accession>A0A2N9M034</accession>
<dbReference type="OrthoDB" id="9802177at2"/>
<dbReference type="Proteomes" id="UP000239735">
    <property type="component" value="Unassembled WGS sequence"/>
</dbReference>
<proteinExistence type="predicted"/>
<sequence length="628" mass="67953">MNGSSCNLSFRLRLLSFFLLILVLFAVLCTPAKAQQDAAKPHDPLAEILLRKGILTSDDMKQIDGVATPQQAEDLMARILFDKGVLSNDEYAQIAERLPAPAMPASAGAPAAQVAGALTSATAELRQPLVNPRSQAPAASVAEKSPSQAINEALVPIRQFPVNGISRTGIEPAFRAEGVGFAPYGFIRLTGIEDSSSPNGDDFPLSGFLTDTPPNGSPEFHVKARSSRLGVNFAWIDPNPKWSITGRIEMDFEGNFNRSDNRNLSSIRSSNPSLRVAWGRLDYHFDDKNTFSALAGQDWTIYGSSTLVNMVELTLAGGEFGGLWERDPQMRVGYTHKFSGFSIMPEFAIDLPGSGLPPSAANVSEQLGYGERQGPDSNRLEIQGRLVGQWQLDPAAGVAPAQLIFSGFKGERTANALGSAVPAPYQATFPDGVSASSTQDGWTAEWQLPTRWFTLTGKTYGGSDLRWFFGGQLYSFFSDTGGLTNLATVASLDGASDIVLGTNASGKQVVAPERPVRAAGGFAQLGLPLSRIFNVNPTGRNAGWSIYGLYGVDQAKARDIDKLQGTRHVSTMLVGTLNYRLNKWVMFSYEQSLFTTHANAEEPLPLFKGVRSREWNDIHEELGPTFTF</sequence>
<reference evidence="3" key="1">
    <citation type="submission" date="2018-02" db="EMBL/GenBank/DDBJ databases">
        <authorList>
            <person name="Hausmann B."/>
        </authorList>
    </citation>
    <scope>NUCLEOTIDE SEQUENCE [LARGE SCALE GENOMIC DNA]</scope>
    <source>
        <strain evidence="3">Peat soil MAG SbA5</strain>
    </source>
</reference>
<evidence type="ECO:0000313" key="2">
    <source>
        <dbReference type="EMBL" id="SPE28827.1"/>
    </source>
</evidence>
<feature type="chain" id="PRO_5014634310" evidence="1">
    <location>
        <begin position="35"/>
        <end position="628"/>
    </location>
</feature>
<dbReference type="EMBL" id="OKRB01000130">
    <property type="protein sequence ID" value="SPE28827.1"/>
    <property type="molecule type" value="Genomic_DNA"/>
</dbReference>
<dbReference type="AlphaFoldDB" id="A0A2N9M034"/>
<keyword evidence="1" id="KW-0732">Signal</keyword>